<gene>
    <name evidence="3" type="ORF">DFH94DRAFT_253354</name>
</gene>
<evidence type="ECO:0000313" key="4">
    <source>
        <dbReference type="Proteomes" id="UP000759537"/>
    </source>
</evidence>
<organism evidence="3 4">
    <name type="scientific">Russula ochroleuca</name>
    <dbReference type="NCBI Taxonomy" id="152965"/>
    <lineage>
        <taxon>Eukaryota</taxon>
        <taxon>Fungi</taxon>
        <taxon>Dikarya</taxon>
        <taxon>Basidiomycota</taxon>
        <taxon>Agaricomycotina</taxon>
        <taxon>Agaricomycetes</taxon>
        <taxon>Russulales</taxon>
        <taxon>Russulaceae</taxon>
        <taxon>Russula</taxon>
    </lineage>
</organism>
<accession>A0A9P5N2Q6</accession>
<dbReference type="OrthoDB" id="10257948at2759"/>
<reference evidence="3" key="1">
    <citation type="submission" date="2019-10" db="EMBL/GenBank/DDBJ databases">
        <authorList>
            <consortium name="DOE Joint Genome Institute"/>
            <person name="Kuo A."/>
            <person name="Miyauchi S."/>
            <person name="Kiss E."/>
            <person name="Drula E."/>
            <person name="Kohler A."/>
            <person name="Sanchez-Garcia M."/>
            <person name="Andreopoulos B."/>
            <person name="Barry K.W."/>
            <person name="Bonito G."/>
            <person name="Buee M."/>
            <person name="Carver A."/>
            <person name="Chen C."/>
            <person name="Cichocki N."/>
            <person name="Clum A."/>
            <person name="Culley D."/>
            <person name="Crous P.W."/>
            <person name="Fauchery L."/>
            <person name="Girlanda M."/>
            <person name="Hayes R."/>
            <person name="Keri Z."/>
            <person name="LaButti K."/>
            <person name="Lipzen A."/>
            <person name="Lombard V."/>
            <person name="Magnuson J."/>
            <person name="Maillard F."/>
            <person name="Morin E."/>
            <person name="Murat C."/>
            <person name="Nolan M."/>
            <person name="Ohm R."/>
            <person name="Pangilinan J."/>
            <person name="Pereira M."/>
            <person name="Perotto S."/>
            <person name="Peter M."/>
            <person name="Riley R."/>
            <person name="Sitrit Y."/>
            <person name="Stielow B."/>
            <person name="Szollosi G."/>
            <person name="Zifcakova L."/>
            <person name="Stursova M."/>
            <person name="Spatafora J.W."/>
            <person name="Tedersoo L."/>
            <person name="Vaario L.-M."/>
            <person name="Yamada A."/>
            <person name="Yan M."/>
            <person name="Wang P."/>
            <person name="Xu J."/>
            <person name="Bruns T."/>
            <person name="Baldrian P."/>
            <person name="Vilgalys R."/>
            <person name="Henrissat B."/>
            <person name="Grigoriev I.V."/>
            <person name="Hibbett D."/>
            <person name="Nagy L.G."/>
            <person name="Martin F.M."/>
        </authorList>
    </citation>
    <scope>NUCLEOTIDE SEQUENCE</scope>
    <source>
        <strain evidence="3">Prilba</strain>
    </source>
</reference>
<comment type="caution">
    <text evidence="3">The sequence shown here is derived from an EMBL/GenBank/DDBJ whole genome shotgun (WGS) entry which is preliminary data.</text>
</comment>
<dbReference type="Gene3D" id="3.40.30.10">
    <property type="entry name" value="Glutaredoxin"/>
    <property type="match status" value="1"/>
</dbReference>
<reference evidence="3" key="2">
    <citation type="journal article" date="2020" name="Nat. Commun.">
        <title>Large-scale genome sequencing of mycorrhizal fungi provides insights into the early evolution of symbiotic traits.</title>
        <authorList>
            <person name="Miyauchi S."/>
            <person name="Kiss E."/>
            <person name="Kuo A."/>
            <person name="Drula E."/>
            <person name="Kohler A."/>
            <person name="Sanchez-Garcia M."/>
            <person name="Morin E."/>
            <person name="Andreopoulos B."/>
            <person name="Barry K.W."/>
            <person name="Bonito G."/>
            <person name="Buee M."/>
            <person name="Carver A."/>
            <person name="Chen C."/>
            <person name="Cichocki N."/>
            <person name="Clum A."/>
            <person name="Culley D."/>
            <person name="Crous P.W."/>
            <person name="Fauchery L."/>
            <person name="Girlanda M."/>
            <person name="Hayes R.D."/>
            <person name="Keri Z."/>
            <person name="LaButti K."/>
            <person name="Lipzen A."/>
            <person name="Lombard V."/>
            <person name="Magnuson J."/>
            <person name="Maillard F."/>
            <person name="Murat C."/>
            <person name="Nolan M."/>
            <person name="Ohm R.A."/>
            <person name="Pangilinan J."/>
            <person name="Pereira M.F."/>
            <person name="Perotto S."/>
            <person name="Peter M."/>
            <person name="Pfister S."/>
            <person name="Riley R."/>
            <person name="Sitrit Y."/>
            <person name="Stielow J.B."/>
            <person name="Szollosi G."/>
            <person name="Zifcakova L."/>
            <person name="Stursova M."/>
            <person name="Spatafora J.W."/>
            <person name="Tedersoo L."/>
            <person name="Vaario L.M."/>
            <person name="Yamada A."/>
            <person name="Yan M."/>
            <person name="Wang P."/>
            <person name="Xu J."/>
            <person name="Bruns T."/>
            <person name="Baldrian P."/>
            <person name="Vilgalys R."/>
            <person name="Dunand C."/>
            <person name="Henrissat B."/>
            <person name="Grigoriev I.V."/>
            <person name="Hibbett D."/>
            <person name="Nagy L.G."/>
            <person name="Martin F.M."/>
        </authorList>
    </citation>
    <scope>NUCLEOTIDE SEQUENCE</scope>
    <source>
        <strain evidence="3">Prilba</strain>
    </source>
</reference>
<keyword evidence="1" id="KW-0175">Coiled coil</keyword>
<evidence type="ECO:0000256" key="2">
    <source>
        <dbReference type="SAM" id="MobiDB-lite"/>
    </source>
</evidence>
<dbReference type="Proteomes" id="UP000759537">
    <property type="component" value="Unassembled WGS sequence"/>
</dbReference>
<feature type="coiled-coil region" evidence="1">
    <location>
        <begin position="61"/>
        <end position="92"/>
    </location>
</feature>
<dbReference type="SUPFAM" id="SSF52833">
    <property type="entry name" value="Thioredoxin-like"/>
    <property type="match status" value="1"/>
</dbReference>
<sequence>MSTFNESTSSSQNAKVAHLTSQLLASSSASRRSDPDPDAPDEDELFAELEAEIENDDGPLREQGLKELQREMERLKQMREDMHGKYTELTDEKEVIRTCSSEPHCVIHFYHSNFRRCAIMDKHMAALAPKYFNTRFLRVFVENVPFLVEKLGLKVLPCVICFVKGVSKDRIIGFEELGNADSFSTATLELRLMHTGVIQKDPHSVPVVNGVSSVAAHGTRLRQDRHDDDDDFDL</sequence>
<proteinExistence type="predicted"/>
<keyword evidence="4" id="KW-1185">Reference proteome</keyword>
<dbReference type="InterPro" id="IPR036249">
    <property type="entry name" value="Thioredoxin-like_sf"/>
</dbReference>
<evidence type="ECO:0000313" key="3">
    <source>
        <dbReference type="EMBL" id="KAF8484897.1"/>
    </source>
</evidence>
<dbReference type="CDD" id="cd02989">
    <property type="entry name" value="Phd_like_TxnDC9"/>
    <property type="match status" value="1"/>
</dbReference>
<dbReference type="PANTHER" id="PTHR21148">
    <property type="entry name" value="THIOREDOXIN DOMAIN-CONTAINING PROTEIN 9"/>
    <property type="match status" value="1"/>
</dbReference>
<dbReference type="EMBL" id="WHVB01000003">
    <property type="protein sequence ID" value="KAF8484897.1"/>
    <property type="molecule type" value="Genomic_DNA"/>
</dbReference>
<feature type="compositionally biased region" description="Polar residues" evidence="2">
    <location>
        <begin position="1"/>
        <end position="22"/>
    </location>
</feature>
<name>A0A9P5N2Q6_9AGAM</name>
<dbReference type="AlphaFoldDB" id="A0A9P5N2Q6"/>
<protein>
    <submittedName>
        <fullName evidence="3">Thioredoxin-like protein</fullName>
    </submittedName>
</protein>
<evidence type="ECO:0000256" key="1">
    <source>
        <dbReference type="SAM" id="Coils"/>
    </source>
</evidence>
<feature type="region of interest" description="Disordered" evidence="2">
    <location>
        <begin position="1"/>
        <end position="43"/>
    </location>
</feature>